<organism evidence="1 2">
    <name type="scientific">Flavobacterium degerlachei</name>
    <dbReference type="NCBI Taxonomy" id="229203"/>
    <lineage>
        <taxon>Bacteria</taxon>
        <taxon>Pseudomonadati</taxon>
        <taxon>Bacteroidota</taxon>
        <taxon>Flavobacteriia</taxon>
        <taxon>Flavobacteriales</taxon>
        <taxon>Flavobacteriaceae</taxon>
        <taxon>Flavobacterium</taxon>
    </lineage>
</organism>
<sequence>MSGINNITIGIVKPSTSSGGNGFPIPFLDLKLVEKGSQNDIPNTNLNVLQIGDFVQGMKNSKTVWKSARYNGGDPSDRNNYIPIVEVIMADEYIAPVPEPIQQPDPTPEGLSPLIETLGTSKVTSSSFSLSALPVRKGQGVGNINSSIEIAKSIDFSDYLVISSKTLMELLEFTVNFNNLSFNFWGGGIKPNTSYYYRARMTTNPAYEGQILWYGETKTVTTLP</sequence>
<dbReference type="Proteomes" id="UP000198569">
    <property type="component" value="Unassembled WGS sequence"/>
</dbReference>
<protein>
    <submittedName>
        <fullName evidence="1">Uncharacterized protein</fullName>
    </submittedName>
</protein>
<accession>A0A1H3B786</accession>
<dbReference type="STRING" id="229203.SAMN05444338_109155"/>
<dbReference type="RefSeq" id="WP_091432958.1">
    <property type="nucleotide sequence ID" value="NZ_FNMV01000009.1"/>
</dbReference>
<name>A0A1H3B786_9FLAO</name>
<dbReference type="EMBL" id="FNMV01000009">
    <property type="protein sequence ID" value="SDX36909.1"/>
    <property type="molecule type" value="Genomic_DNA"/>
</dbReference>
<keyword evidence="2" id="KW-1185">Reference proteome</keyword>
<dbReference type="OrthoDB" id="6315383at2"/>
<evidence type="ECO:0000313" key="2">
    <source>
        <dbReference type="Proteomes" id="UP000198569"/>
    </source>
</evidence>
<gene>
    <name evidence="1" type="ORF">SAMN05444338_109155</name>
</gene>
<dbReference type="AlphaFoldDB" id="A0A1H3B786"/>
<proteinExistence type="predicted"/>
<evidence type="ECO:0000313" key="1">
    <source>
        <dbReference type="EMBL" id="SDX36909.1"/>
    </source>
</evidence>
<reference evidence="2" key="1">
    <citation type="submission" date="2016-10" db="EMBL/GenBank/DDBJ databases">
        <authorList>
            <person name="Varghese N."/>
            <person name="Submissions S."/>
        </authorList>
    </citation>
    <scope>NUCLEOTIDE SEQUENCE [LARGE SCALE GENOMIC DNA]</scope>
    <source>
        <strain evidence="2">DSM 15718</strain>
    </source>
</reference>